<dbReference type="AlphaFoldDB" id="A0A6V7U1T1"/>
<sequence length="149" mass="16904">MAININDKKSLIQQILPEVDFNVTNKGLTISASQRLSTPRFIPFDNVGRCRECKATEAELDFVVAKEGVTFYCSRIKSPIFIPFDTIYDLPGHCFFKASLIIDLIYFIFKNSDSKQGSCFQCDAWRNTSMLSCATTKKFQSTAKNFKRG</sequence>
<evidence type="ECO:0000313" key="2">
    <source>
        <dbReference type="Proteomes" id="UP000580250"/>
    </source>
</evidence>
<organism evidence="1 2">
    <name type="scientific">Meloidogyne enterolobii</name>
    <name type="common">Root-knot nematode worm</name>
    <name type="synonym">Meloidogyne mayaguensis</name>
    <dbReference type="NCBI Taxonomy" id="390850"/>
    <lineage>
        <taxon>Eukaryota</taxon>
        <taxon>Metazoa</taxon>
        <taxon>Ecdysozoa</taxon>
        <taxon>Nematoda</taxon>
        <taxon>Chromadorea</taxon>
        <taxon>Rhabditida</taxon>
        <taxon>Tylenchina</taxon>
        <taxon>Tylenchomorpha</taxon>
        <taxon>Tylenchoidea</taxon>
        <taxon>Meloidogynidae</taxon>
        <taxon>Meloidogyninae</taxon>
        <taxon>Meloidogyne</taxon>
    </lineage>
</organism>
<proteinExistence type="predicted"/>
<reference evidence="1 2" key="1">
    <citation type="submission" date="2020-08" db="EMBL/GenBank/DDBJ databases">
        <authorList>
            <person name="Koutsovoulos G."/>
            <person name="Danchin GJ E."/>
        </authorList>
    </citation>
    <scope>NUCLEOTIDE SEQUENCE [LARGE SCALE GENOMIC DNA]</scope>
</reference>
<gene>
    <name evidence="1" type="ORF">MENT_LOCUS7022</name>
</gene>
<comment type="caution">
    <text evidence="1">The sequence shown here is derived from an EMBL/GenBank/DDBJ whole genome shotgun (WGS) entry which is preliminary data.</text>
</comment>
<dbReference type="Proteomes" id="UP000580250">
    <property type="component" value="Unassembled WGS sequence"/>
</dbReference>
<protein>
    <submittedName>
        <fullName evidence="1">Uncharacterized protein</fullName>
    </submittedName>
</protein>
<accession>A0A6V7U1T1</accession>
<dbReference type="EMBL" id="CAJEWN010000028">
    <property type="protein sequence ID" value="CAD2141905.1"/>
    <property type="molecule type" value="Genomic_DNA"/>
</dbReference>
<evidence type="ECO:0000313" key="1">
    <source>
        <dbReference type="EMBL" id="CAD2141905.1"/>
    </source>
</evidence>
<name>A0A6V7U1T1_MELEN</name>